<organism evidence="2 3">
    <name type="scientific">Deinococcus arenae</name>
    <dbReference type="NCBI Taxonomy" id="1452751"/>
    <lineage>
        <taxon>Bacteria</taxon>
        <taxon>Thermotogati</taxon>
        <taxon>Deinococcota</taxon>
        <taxon>Deinococci</taxon>
        <taxon>Deinococcales</taxon>
        <taxon>Deinococcaceae</taxon>
        <taxon>Deinococcus</taxon>
    </lineage>
</organism>
<dbReference type="GO" id="GO:0003677">
    <property type="term" value="F:DNA binding"/>
    <property type="evidence" value="ECO:0007669"/>
    <property type="project" value="InterPro"/>
</dbReference>
<dbReference type="Gene3D" id="1.10.260.40">
    <property type="entry name" value="lambda repressor-like DNA-binding domains"/>
    <property type="match status" value="1"/>
</dbReference>
<evidence type="ECO:0000313" key="2">
    <source>
        <dbReference type="EMBL" id="GGM54112.1"/>
    </source>
</evidence>
<proteinExistence type="predicted"/>
<evidence type="ECO:0000259" key="1">
    <source>
        <dbReference type="PROSITE" id="PS50943"/>
    </source>
</evidence>
<dbReference type="Proteomes" id="UP000600547">
    <property type="component" value="Unassembled WGS sequence"/>
</dbReference>
<keyword evidence="3" id="KW-1185">Reference proteome</keyword>
<dbReference type="SMART" id="SM00530">
    <property type="entry name" value="HTH_XRE"/>
    <property type="match status" value="1"/>
</dbReference>
<comment type="caution">
    <text evidence="2">The sequence shown here is derived from an EMBL/GenBank/DDBJ whole genome shotgun (WGS) entry which is preliminary data.</text>
</comment>
<dbReference type="PROSITE" id="PS50943">
    <property type="entry name" value="HTH_CROC1"/>
    <property type="match status" value="1"/>
</dbReference>
<accession>A0A8H9LCN0</accession>
<protein>
    <recommendedName>
        <fullName evidence="1">HTH cro/C1-type domain-containing protein</fullName>
    </recommendedName>
</protein>
<dbReference type="EMBL" id="BMQG01000014">
    <property type="protein sequence ID" value="GGM54112.1"/>
    <property type="molecule type" value="Genomic_DNA"/>
</dbReference>
<dbReference type="InterPro" id="IPR010982">
    <property type="entry name" value="Lambda_DNA-bd_dom_sf"/>
</dbReference>
<dbReference type="RefSeq" id="WP_189062698.1">
    <property type="nucleotide sequence ID" value="NZ_BMQG01000014.1"/>
</dbReference>
<sequence>MQFSLSQLKRLREWRGLTQEELAEASGVKLSSIQKQERGVQDDAKLSVAAPLASTLAVPVEALFSAEITDKWINHSVEVPA</sequence>
<evidence type="ECO:0000313" key="3">
    <source>
        <dbReference type="Proteomes" id="UP000600547"/>
    </source>
</evidence>
<dbReference type="AlphaFoldDB" id="A0A8H9LCN0"/>
<dbReference type="Pfam" id="PF01381">
    <property type="entry name" value="HTH_3"/>
    <property type="match status" value="1"/>
</dbReference>
<reference evidence="3" key="1">
    <citation type="journal article" date="2019" name="Int. J. Syst. Evol. Microbiol.">
        <title>The Global Catalogue of Microorganisms (GCM) 10K type strain sequencing project: providing services to taxonomists for standard genome sequencing and annotation.</title>
        <authorList>
            <consortium name="The Broad Institute Genomics Platform"/>
            <consortium name="The Broad Institute Genome Sequencing Center for Infectious Disease"/>
            <person name="Wu L."/>
            <person name="Ma J."/>
        </authorList>
    </citation>
    <scope>NUCLEOTIDE SEQUENCE [LARGE SCALE GENOMIC DNA]</scope>
    <source>
        <strain evidence="3">JCM 31047</strain>
    </source>
</reference>
<dbReference type="SUPFAM" id="SSF47413">
    <property type="entry name" value="lambda repressor-like DNA-binding domains"/>
    <property type="match status" value="1"/>
</dbReference>
<feature type="domain" description="HTH cro/C1-type" evidence="1">
    <location>
        <begin position="8"/>
        <end position="63"/>
    </location>
</feature>
<gene>
    <name evidence="2" type="ORF">GCM10008956_32480</name>
</gene>
<dbReference type="CDD" id="cd00093">
    <property type="entry name" value="HTH_XRE"/>
    <property type="match status" value="1"/>
</dbReference>
<dbReference type="InterPro" id="IPR001387">
    <property type="entry name" value="Cro/C1-type_HTH"/>
</dbReference>
<name>A0A8H9LCN0_9DEIO</name>